<feature type="compositionally biased region" description="Acidic residues" evidence="1">
    <location>
        <begin position="241"/>
        <end position="253"/>
    </location>
</feature>
<sequence>MAAVIDMGEVDETHSKEEAIKDGIILNGDVSSIKSHEKENESIPNEEVMEIDEAHDSDENDVEATSIEIDDEDSNDSNVNNAINNTNVNDPNEDEIHSVDNSDDEVDEIVDADAPEDKSDLNDENAALNENNETKNDEEPTNNTELLEAKEKEKDSILLNDSGDGDVEIIESDLPKENGKSFSPISNEPHKIDDDDDDDVITLDAPIKKVKKNSPFVDSPRRSARNLNKKSRSYAEKEKDDSSEEESDIEEVLPQDPLAVADPLSTSEKVSYMKKQSLQIPVSSTIVVKDTKRLVEIASKSTPSNTGKKEPTLVIIDTNSILSGRGPIPISQKPAASQPFPVLPMALPAQGVYPPNMRATITPIPPIPSSMPNVATTTQSPLQKPLTLQSSTAIQFSLQPSTTSTPTTSQNSQQQQQPSAPILPSLTDDMFVVEAPSFIVPYVYEKPPVKDLKEFVDNFAKELKEKRRAEEKEKQKAEEKQRQLDKHEEKEISDQKDKETNETNNSNAEHLQDKAKTSSEIPNQVNVEEGQKRCNEEVGVEALDKSAISKTEEEKSKNDDIKIEENQVLESKIPEKKDFSYSVDAEEPTRTNKPYSYFESPLGKFFIDIGHNLVQEFVQSDLLKQQKRKREREGGKNVETNKTITSLIKNLEYTKENNEPYHMPIKKCEFCSFKTESALAMAFHLETPHMKNFVYRCNFCPYEIRSPHDILFHMEAEHMIRGRLERAPAFHQCPNCPFEDNQKGKLSRHLVACSRKFKPERNLEPPLEWEPPAKIPRV</sequence>
<feature type="compositionally biased region" description="Basic and acidic residues" evidence="1">
    <location>
        <begin position="147"/>
        <end position="156"/>
    </location>
</feature>
<evidence type="ECO:0000256" key="1">
    <source>
        <dbReference type="SAM" id="MobiDB-lite"/>
    </source>
</evidence>
<dbReference type="AlphaFoldDB" id="A0A0T6BEK4"/>
<feature type="compositionally biased region" description="Basic and acidic residues" evidence="1">
    <location>
        <begin position="468"/>
        <end position="501"/>
    </location>
</feature>
<dbReference type="EMBL" id="LJIG01001203">
    <property type="protein sequence ID" value="KRT85737.1"/>
    <property type="molecule type" value="Genomic_DNA"/>
</dbReference>
<keyword evidence="4" id="KW-1185">Reference proteome</keyword>
<evidence type="ECO:0000313" key="4">
    <source>
        <dbReference type="Proteomes" id="UP000051574"/>
    </source>
</evidence>
<comment type="caution">
    <text evidence="3">The sequence shown here is derived from an EMBL/GenBank/DDBJ whole genome shotgun (WGS) entry which is preliminary data.</text>
</comment>
<evidence type="ECO:0000313" key="3">
    <source>
        <dbReference type="EMBL" id="KRT85737.1"/>
    </source>
</evidence>
<feature type="region of interest" description="Disordered" evidence="1">
    <location>
        <begin position="468"/>
        <end position="538"/>
    </location>
</feature>
<organism evidence="3 4">
    <name type="scientific">Oryctes borbonicus</name>
    <dbReference type="NCBI Taxonomy" id="1629725"/>
    <lineage>
        <taxon>Eukaryota</taxon>
        <taxon>Metazoa</taxon>
        <taxon>Ecdysozoa</taxon>
        <taxon>Arthropoda</taxon>
        <taxon>Hexapoda</taxon>
        <taxon>Insecta</taxon>
        <taxon>Pterygota</taxon>
        <taxon>Neoptera</taxon>
        <taxon>Endopterygota</taxon>
        <taxon>Coleoptera</taxon>
        <taxon>Polyphaga</taxon>
        <taxon>Scarabaeiformia</taxon>
        <taxon>Scarabaeidae</taxon>
        <taxon>Dynastinae</taxon>
        <taxon>Oryctes</taxon>
    </lineage>
</organism>
<dbReference type="InterPro" id="IPR013087">
    <property type="entry name" value="Znf_C2H2_type"/>
</dbReference>
<feature type="region of interest" description="Disordered" evidence="1">
    <location>
        <begin position="21"/>
        <end position="264"/>
    </location>
</feature>
<feature type="region of interest" description="Disordered" evidence="1">
    <location>
        <begin position="399"/>
        <end position="423"/>
    </location>
</feature>
<feature type="compositionally biased region" description="Acidic residues" evidence="1">
    <location>
        <begin position="101"/>
        <end position="114"/>
    </location>
</feature>
<dbReference type="OrthoDB" id="6110130at2759"/>
<feature type="compositionally biased region" description="Low complexity" evidence="1">
    <location>
        <begin position="76"/>
        <end position="90"/>
    </location>
</feature>
<dbReference type="Proteomes" id="UP000051574">
    <property type="component" value="Unassembled WGS sequence"/>
</dbReference>
<feature type="compositionally biased region" description="Basic residues" evidence="1">
    <location>
        <begin position="222"/>
        <end position="232"/>
    </location>
</feature>
<feature type="non-terminal residue" evidence="3">
    <location>
        <position position="778"/>
    </location>
</feature>
<gene>
    <name evidence="3" type="ORF">AMK59_50</name>
</gene>
<dbReference type="Gene3D" id="3.30.160.60">
    <property type="entry name" value="Classic Zinc Finger"/>
    <property type="match status" value="1"/>
</dbReference>
<proteinExistence type="predicted"/>
<name>A0A0T6BEK4_9SCAR</name>
<feature type="domain" description="C2H2-type" evidence="2">
    <location>
        <begin position="731"/>
        <end position="751"/>
    </location>
</feature>
<feature type="compositionally biased region" description="Acidic residues" evidence="1">
    <location>
        <begin position="47"/>
        <end position="75"/>
    </location>
</feature>
<evidence type="ECO:0000259" key="2">
    <source>
        <dbReference type="SMART" id="SM00355"/>
    </source>
</evidence>
<dbReference type="SMART" id="SM00355">
    <property type="entry name" value="ZnF_C2H2"/>
    <property type="match status" value="3"/>
</dbReference>
<feature type="domain" description="C2H2-type" evidence="2">
    <location>
        <begin position="695"/>
        <end position="718"/>
    </location>
</feature>
<feature type="domain" description="C2H2-type" evidence="2">
    <location>
        <begin position="666"/>
        <end position="689"/>
    </location>
</feature>
<accession>A0A0T6BEK4</accession>
<protein>
    <recommendedName>
        <fullName evidence="2">C2H2-type domain-containing protein</fullName>
    </recommendedName>
</protein>
<reference evidence="3 4" key="1">
    <citation type="submission" date="2015-09" db="EMBL/GenBank/DDBJ databases">
        <title>Draft genome of the scarab beetle Oryctes borbonicus.</title>
        <authorList>
            <person name="Meyer J.M."/>
            <person name="Markov G.V."/>
            <person name="Baskaran P."/>
            <person name="Herrmann M."/>
            <person name="Sommer R.J."/>
            <person name="Roedelsperger C."/>
        </authorList>
    </citation>
    <scope>NUCLEOTIDE SEQUENCE [LARGE SCALE GENOMIC DNA]</scope>
    <source>
        <strain evidence="3">OB123</strain>
        <tissue evidence="3">Whole animal</tissue>
    </source>
</reference>